<sequence>MKRTLATLAVAVAPLVLLAAPADAHRHDHGRPATYLLTGDDGGSKFEGIGADERRGVFYVSEVTGGEIHRGTADRAQTTEWLPGDGADGRFTARGITTDAAGRVYVAGGPNGIGTGRPDLWVYSARGELLAALRAPGENVFLNDVAIGPDGAAYFTNSNAPEVYRVALRHGDWGVTRWADATATIEQRPGFNLGGIVVTADRSALVVAQGNAGLLWRFDLRTRAVTPVATGGAALTDADGLVRQGSRLTVVRNFARMLATLRLTADGRSARLVSQVATDPGRVLTTAKELRGRVLFVDSKFDEAVASGPYEVVTDPLAR</sequence>
<evidence type="ECO:0000313" key="4">
    <source>
        <dbReference type="Proteomes" id="UP001500427"/>
    </source>
</evidence>
<organism evidence="3 4">
    <name type="scientific">Terrabacter aeriphilus</name>
    <dbReference type="NCBI Taxonomy" id="515662"/>
    <lineage>
        <taxon>Bacteria</taxon>
        <taxon>Bacillati</taxon>
        <taxon>Actinomycetota</taxon>
        <taxon>Actinomycetes</taxon>
        <taxon>Micrococcales</taxon>
        <taxon>Intrasporangiaceae</taxon>
        <taxon>Terrabacter</taxon>
    </lineage>
</organism>
<accession>A0ABP9J388</accession>
<evidence type="ECO:0000256" key="1">
    <source>
        <dbReference type="SAM" id="SignalP"/>
    </source>
</evidence>
<proteinExistence type="predicted"/>
<dbReference type="EMBL" id="BAABIW010000006">
    <property type="protein sequence ID" value="GAA5019204.1"/>
    <property type="molecule type" value="Genomic_DNA"/>
</dbReference>
<dbReference type="RefSeq" id="WP_345506013.1">
    <property type="nucleotide sequence ID" value="NZ_BAABIW010000006.1"/>
</dbReference>
<feature type="domain" description="SMP-30/Gluconolactonase/LRE-like region" evidence="2">
    <location>
        <begin position="47"/>
        <end position="224"/>
    </location>
</feature>
<dbReference type="Pfam" id="PF08450">
    <property type="entry name" value="SGL"/>
    <property type="match status" value="1"/>
</dbReference>
<evidence type="ECO:0000313" key="3">
    <source>
        <dbReference type="EMBL" id="GAA5019204.1"/>
    </source>
</evidence>
<gene>
    <name evidence="3" type="ORF">GCM10023258_06660</name>
</gene>
<dbReference type="Gene3D" id="2.120.10.30">
    <property type="entry name" value="TolB, C-terminal domain"/>
    <property type="match status" value="1"/>
</dbReference>
<dbReference type="InterPro" id="IPR013658">
    <property type="entry name" value="SGL"/>
</dbReference>
<dbReference type="Proteomes" id="UP001500427">
    <property type="component" value="Unassembled WGS sequence"/>
</dbReference>
<reference evidence="4" key="1">
    <citation type="journal article" date="2019" name="Int. J. Syst. Evol. Microbiol.">
        <title>The Global Catalogue of Microorganisms (GCM) 10K type strain sequencing project: providing services to taxonomists for standard genome sequencing and annotation.</title>
        <authorList>
            <consortium name="The Broad Institute Genomics Platform"/>
            <consortium name="The Broad Institute Genome Sequencing Center for Infectious Disease"/>
            <person name="Wu L."/>
            <person name="Ma J."/>
        </authorList>
    </citation>
    <scope>NUCLEOTIDE SEQUENCE [LARGE SCALE GENOMIC DNA]</scope>
    <source>
        <strain evidence="4">JCM 17687</strain>
    </source>
</reference>
<dbReference type="InterPro" id="IPR011042">
    <property type="entry name" value="6-blade_b-propeller_TolB-like"/>
</dbReference>
<name>A0ABP9J388_9MICO</name>
<dbReference type="SUPFAM" id="SSF63829">
    <property type="entry name" value="Calcium-dependent phosphotriesterase"/>
    <property type="match status" value="1"/>
</dbReference>
<protein>
    <recommendedName>
        <fullName evidence="2">SMP-30/Gluconolactonase/LRE-like region domain-containing protein</fullName>
    </recommendedName>
</protein>
<comment type="caution">
    <text evidence="3">The sequence shown here is derived from an EMBL/GenBank/DDBJ whole genome shotgun (WGS) entry which is preliminary data.</text>
</comment>
<keyword evidence="4" id="KW-1185">Reference proteome</keyword>
<feature type="signal peptide" evidence="1">
    <location>
        <begin position="1"/>
        <end position="24"/>
    </location>
</feature>
<keyword evidence="1" id="KW-0732">Signal</keyword>
<evidence type="ECO:0000259" key="2">
    <source>
        <dbReference type="Pfam" id="PF08450"/>
    </source>
</evidence>
<feature type="chain" id="PRO_5046496671" description="SMP-30/Gluconolactonase/LRE-like region domain-containing protein" evidence="1">
    <location>
        <begin position="25"/>
        <end position="319"/>
    </location>
</feature>